<dbReference type="EMBL" id="AOFD01000071">
    <property type="protein sequence ID" value="ELT42956.1"/>
    <property type="molecule type" value="Genomic_DNA"/>
</dbReference>
<evidence type="ECO:0000313" key="2">
    <source>
        <dbReference type="Proteomes" id="UP000011189"/>
    </source>
</evidence>
<accession>L8TMT9</accession>
<organism evidence="1 2">
    <name type="scientific">Arthrobacter nitrophenolicus</name>
    <dbReference type="NCBI Taxonomy" id="683150"/>
    <lineage>
        <taxon>Bacteria</taxon>
        <taxon>Bacillati</taxon>
        <taxon>Actinomycetota</taxon>
        <taxon>Actinomycetes</taxon>
        <taxon>Micrococcales</taxon>
        <taxon>Micrococcaceae</taxon>
        <taxon>Arthrobacter</taxon>
    </lineage>
</organism>
<dbReference type="Proteomes" id="UP000011189">
    <property type="component" value="Unassembled WGS sequence"/>
</dbReference>
<gene>
    <name evidence="1" type="ORF">G205_21244</name>
</gene>
<dbReference type="AlphaFoldDB" id="L8TMT9"/>
<comment type="caution">
    <text evidence="1">The sequence shown here is derived from an EMBL/GenBank/DDBJ whole genome shotgun (WGS) entry which is preliminary data.</text>
</comment>
<proteinExistence type="predicted"/>
<keyword evidence="2" id="KW-1185">Reference proteome</keyword>
<protein>
    <submittedName>
        <fullName evidence="1">Alpha-galactosidase</fullName>
    </submittedName>
</protein>
<sequence>MEAVFPTAGDADYSHTFTQTQPPAWLAGGATAGGKFLAEVGLPMPILNPEHALLLKFTAL</sequence>
<evidence type="ECO:0000313" key="1">
    <source>
        <dbReference type="EMBL" id="ELT42956.1"/>
    </source>
</evidence>
<reference evidence="2" key="1">
    <citation type="journal article" date="2013" name="Genome Announc.">
        <title>Draft Genome Sequence of the 2-Chloro-4-Nitrophenol-Degrading Bacterium Arthrobacter sp. Strain SJCon.</title>
        <authorList>
            <person name="Vikram S."/>
            <person name="Kumar S."/>
            <person name="Vaidya B."/>
            <person name="Pinnaka A.K."/>
            <person name="Raghava G.P."/>
        </authorList>
    </citation>
    <scope>NUCLEOTIDE SEQUENCE [LARGE SCALE GENOMIC DNA]</scope>
    <source>
        <strain evidence="2">SJCon</strain>
    </source>
</reference>
<name>L8TMT9_9MICC</name>